<accession>A0A0B7BXA4</accession>
<organism evidence="1">
    <name type="scientific">Arion vulgaris</name>
    <dbReference type="NCBI Taxonomy" id="1028688"/>
    <lineage>
        <taxon>Eukaryota</taxon>
        <taxon>Metazoa</taxon>
        <taxon>Spiralia</taxon>
        <taxon>Lophotrochozoa</taxon>
        <taxon>Mollusca</taxon>
        <taxon>Gastropoda</taxon>
        <taxon>Heterobranchia</taxon>
        <taxon>Euthyneura</taxon>
        <taxon>Panpulmonata</taxon>
        <taxon>Eupulmonata</taxon>
        <taxon>Stylommatophora</taxon>
        <taxon>Helicina</taxon>
        <taxon>Arionoidea</taxon>
        <taxon>Arionidae</taxon>
        <taxon>Arion</taxon>
    </lineage>
</organism>
<proteinExistence type="predicted"/>
<sequence length="131" mass="14823">NLPTYLYPNLSSCLSVCVDKREILDAWIPGINEHLPDTEELSWISGIDVENCAGLEDILAQILKTRSDLDALAEEMVKVLQQSVIKRVNNLPRNRKIFRGLFKPSADEQNGYASVADCQQHESYLQELEYG</sequence>
<name>A0A0B7BXA4_9EUPU</name>
<protein>
    <submittedName>
        <fullName evidence="1">Uncharacterized protein</fullName>
    </submittedName>
</protein>
<reference evidence="1" key="1">
    <citation type="submission" date="2014-12" db="EMBL/GenBank/DDBJ databases">
        <title>Insight into the proteome of Arion vulgaris.</title>
        <authorList>
            <person name="Aradska J."/>
            <person name="Bulat T."/>
            <person name="Smidak R."/>
            <person name="Sarate P."/>
            <person name="Gangsoo J."/>
            <person name="Sialana F."/>
            <person name="Bilban M."/>
            <person name="Lubec G."/>
        </authorList>
    </citation>
    <scope>NUCLEOTIDE SEQUENCE</scope>
    <source>
        <tissue evidence="1">Skin</tissue>
    </source>
</reference>
<feature type="non-terminal residue" evidence="1">
    <location>
        <position position="1"/>
    </location>
</feature>
<gene>
    <name evidence="1" type="primary">ORF216131</name>
</gene>
<feature type="non-terminal residue" evidence="1">
    <location>
        <position position="131"/>
    </location>
</feature>
<dbReference type="EMBL" id="HACG01050682">
    <property type="protein sequence ID" value="CEK97547.1"/>
    <property type="molecule type" value="Transcribed_RNA"/>
</dbReference>
<evidence type="ECO:0000313" key="1">
    <source>
        <dbReference type="EMBL" id="CEK97547.1"/>
    </source>
</evidence>
<dbReference type="AlphaFoldDB" id="A0A0B7BXA4"/>